<dbReference type="PANTHER" id="PTHR45669:SF48">
    <property type="entry name" value="GLUTAREDOXIN DOMAIN-CONTAINING PROTEIN"/>
    <property type="match status" value="1"/>
</dbReference>
<dbReference type="Gramene" id="PHT72707">
    <property type="protein sequence ID" value="PHT72707"/>
    <property type="gene ID" value="T459_23492"/>
</dbReference>
<comment type="caution">
    <text evidence="2">The sequence shown here is derived from an EMBL/GenBank/DDBJ whole genome shotgun (WGS) entry which is preliminary data.</text>
</comment>
<dbReference type="AlphaFoldDB" id="A0A2G2YSG9"/>
<protein>
    <recommendedName>
        <fullName evidence="1">Glutaredoxin domain-containing protein</fullName>
    </recommendedName>
</protein>
<dbReference type="PANTHER" id="PTHR45669">
    <property type="entry name" value="GLUTAREDOXIN DOMAIN-CONTAINING CYSTEINE-RICH PROTEIN CG12206-RELATED"/>
    <property type="match status" value="1"/>
</dbReference>
<dbReference type="InterPro" id="IPR036249">
    <property type="entry name" value="Thioredoxin-like_sf"/>
</dbReference>
<proteinExistence type="predicted"/>
<evidence type="ECO:0000313" key="3">
    <source>
        <dbReference type="Proteomes" id="UP000222542"/>
    </source>
</evidence>
<dbReference type="Gene3D" id="3.40.30.10">
    <property type="entry name" value="Glutaredoxin"/>
    <property type="match status" value="1"/>
</dbReference>
<sequence length="141" mass="16219">MRKTCEDCCHVRVILNELSVKIDERDVLMHLGFKEELKELLGNKYSGGGLPRIFLGKKYIDGKLEKFVENCERLKDGVVNRGCNCKACGDIKFVPCETCSGSCKFYYEEKDEEEQEKIKDDEYGFQRCPDCNENGLIRCPV</sequence>
<evidence type="ECO:0000259" key="1">
    <source>
        <dbReference type="Pfam" id="PF00462"/>
    </source>
</evidence>
<gene>
    <name evidence="2" type="ORF">T459_23492</name>
</gene>
<reference evidence="2 3" key="1">
    <citation type="journal article" date="2014" name="Nat. Genet.">
        <title>Genome sequence of the hot pepper provides insights into the evolution of pungency in Capsicum species.</title>
        <authorList>
            <person name="Kim S."/>
            <person name="Park M."/>
            <person name="Yeom S.I."/>
            <person name="Kim Y.M."/>
            <person name="Lee J.M."/>
            <person name="Lee H.A."/>
            <person name="Seo E."/>
            <person name="Choi J."/>
            <person name="Cheong K."/>
            <person name="Kim K.T."/>
            <person name="Jung K."/>
            <person name="Lee G.W."/>
            <person name="Oh S.K."/>
            <person name="Bae C."/>
            <person name="Kim S.B."/>
            <person name="Lee H.Y."/>
            <person name="Kim S.Y."/>
            <person name="Kim M.S."/>
            <person name="Kang B.C."/>
            <person name="Jo Y.D."/>
            <person name="Yang H.B."/>
            <person name="Jeong H.J."/>
            <person name="Kang W.H."/>
            <person name="Kwon J.K."/>
            <person name="Shin C."/>
            <person name="Lim J.Y."/>
            <person name="Park J.H."/>
            <person name="Huh J.H."/>
            <person name="Kim J.S."/>
            <person name="Kim B.D."/>
            <person name="Cohen O."/>
            <person name="Paran I."/>
            <person name="Suh M.C."/>
            <person name="Lee S.B."/>
            <person name="Kim Y.K."/>
            <person name="Shin Y."/>
            <person name="Noh S.J."/>
            <person name="Park J."/>
            <person name="Seo Y.S."/>
            <person name="Kwon S.Y."/>
            <person name="Kim H.A."/>
            <person name="Park J.M."/>
            <person name="Kim H.J."/>
            <person name="Choi S.B."/>
            <person name="Bosland P.W."/>
            <person name="Reeves G."/>
            <person name="Jo S.H."/>
            <person name="Lee B.W."/>
            <person name="Cho H.T."/>
            <person name="Choi H.S."/>
            <person name="Lee M.S."/>
            <person name="Yu Y."/>
            <person name="Do Choi Y."/>
            <person name="Park B.S."/>
            <person name="van Deynze A."/>
            <person name="Ashrafi H."/>
            <person name="Hill T."/>
            <person name="Kim W.T."/>
            <person name="Pai H.S."/>
            <person name="Ahn H.K."/>
            <person name="Yeam I."/>
            <person name="Giovannoni J.J."/>
            <person name="Rose J.K."/>
            <person name="Sorensen I."/>
            <person name="Lee S.J."/>
            <person name="Kim R.W."/>
            <person name="Choi I.Y."/>
            <person name="Choi B.S."/>
            <person name="Lim J.S."/>
            <person name="Lee Y.H."/>
            <person name="Choi D."/>
        </authorList>
    </citation>
    <scope>NUCLEOTIDE SEQUENCE [LARGE SCALE GENOMIC DNA]</scope>
    <source>
        <strain evidence="3">cv. CM334</strain>
    </source>
</reference>
<dbReference type="Pfam" id="PF23733">
    <property type="entry name" value="GRXCR1-2_C"/>
    <property type="match status" value="1"/>
</dbReference>
<reference evidence="2 3" key="2">
    <citation type="journal article" date="2017" name="Genome Biol.">
        <title>New reference genome sequences of hot pepper reveal the massive evolution of plant disease-resistance genes by retroduplication.</title>
        <authorList>
            <person name="Kim S."/>
            <person name="Park J."/>
            <person name="Yeom S.I."/>
            <person name="Kim Y.M."/>
            <person name="Seo E."/>
            <person name="Kim K.T."/>
            <person name="Kim M.S."/>
            <person name="Lee J.M."/>
            <person name="Cheong K."/>
            <person name="Shin H.S."/>
            <person name="Kim S.B."/>
            <person name="Han K."/>
            <person name="Lee J."/>
            <person name="Park M."/>
            <person name="Lee H.A."/>
            <person name="Lee H.Y."/>
            <person name="Lee Y."/>
            <person name="Oh S."/>
            <person name="Lee J.H."/>
            <person name="Choi E."/>
            <person name="Choi E."/>
            <person name="Lee S.E."/>
            <person name="Jeon J."/>
            <person name="Kim H."/>
            <person name="Choi G."/>
            <person name="Song H."/>
            <person name="Lee J."/>
            <person name="Lee S.C."/>
            <person name="Kwon J.K."/>
            <person name="Lee H.Y."/>
            <person name="Koo N."/>
            <person name="Hong Y."/>
            <person name="Kim R.W."/>
            <person name="Kang W.H."/>
            <person name="Huh J.H."/>
            <person name="Kang B.C."/>
            <person name="Yang T.J."/>
            <person name="Lee Y.H."/>
            <person name="Bennetzen J.L."/>
            <person name="Choi D."/>
        </authorList>
    </citation>
    <scope>NUCLEOTIDE SEQUENCE [LARGE SCALE GENOMIC DNA]</scope>
    <source>
        <strain evidence="3">cv. CM334</strain>
    </source>
</reference>
<dbReference type="Proteomes" id="UP000222542">
    <property type="component" value="Unassembled WGS sequence"/>
</dbReference>
<name>A0A2G2YSG9_CAPAN</name>
<dbReference type="STRING" id="4072.A0A2G2YSG9"/>
<evidence type="ECO:0000313" key="2">
    <source>
        <dbReference type="EMBL" id="PHT72707.1"/>
    </source>
</evidence>
<feature type="domain" description="Glutaredoxin" evidence="1">
    <location>
        <begin position="1"/>
        <end position="60"/>
    </location>
</feature>
<keyword evidence="3" id="KW-1185">Reference proteome</keyword>
<dbReference type="PROSITE" id="PS51354">
    <property type="entry name" value="GLUTAREDOXIN_2"/>
    <property type="match status" value="1"/>
</dbReference>
<dbReference type="InterPro" id="IPR002109">
    <property type="entry name" value="Glutaredoxin"/>
</dbReference>
<dbReference type="SUPFAM" id="SSF52833">
    <property type="entry name" value="Thioredoxin-like"/>
    <property type="match status" value="1"/>
</dbReference>
<accession>A0A2G2YSG9</accession>
<organism evidence="2 3">
    <name type="scientific">Capsicum annuum</name>
    <name type="common">Capsicum pepper</name>
    <dbReference type="NCBI Taxonomy" id="4072"/>
    <lineage>
        <taxon>Eukaryota</taxon>
        <taxon>Viridiplantae</taxon>
        <taxon>Streptophyta</taxon>
        <taxon>Embryophyta</taxon>
        <taxon>Tracheophyta</taxon>
        <taxon>Spermatophyta</taxon>
        <taxon>Magnoliopsida</taxon>
        <taxon>eudicotyledons</taxon>
        <taxon>Gunneridae</taxon>
        <taxon>Pentapetalae</taxon>
        <taxon>asterids</taxon>
        <taxon>lamiids</taxon>
        <taxon>Solanales</taxon>
        <taxon>Solanaceae</taxon>
        <taxon>Solanoideae</taxon>
        <taxon>Capsiceae</taxon>
        <taxon>Capsicum</taxon>
    </lineage>
</organism>
<dbReference type="Pfam" id="PF00462">
    <property type="entry name" value="Glutaredoxin"/>
    <property type="match status" value="1"/>
</dbReference>
<dbReference type="EMBL" id="AYRZ02000009">
    <property type="protein sequence ID" value="PHT72707.1"/>
    <property type="molecule type" value="Genomic_DNA"/>
</dbReference>
<dbReference type="OMA" id="WRRCSEC"/>